<dbReference type="InterPro" id="IPR013783">
    <property type="entry name" value="Ig-like_fold"/>
</dbReference>
<accession>A0ABW6BNP3</accession>
<dbReference type="Pfam" id="PF13585">
    <property type="entry name" value="CHU_C"/>
    <property type="match status" value="1"/>
</dbReference>
<evidence type="ECO:0000313" key="3">
    <source>
        <dbReference type="EMBL" id="MFD2998826.1"/>
    </source>
</evidence>
<dbReference type="InterPro" id="IPR026341">
    <property type="entry name" value="T9SS_type_B"/>
</dbReference>
<keyword evidence="1" id="KW-0732">Signal</keyword>
<dbReference type="InterPro" id="IPR035986">
    <property type="entry name" value="PKD_dom_sf"/>
</dbReference>
<organism evidence="3 4">
    <name type="scientific">Pontibacter toksunensis</name>
    <dbReference type="NCBI Taxonomy" id="1332631"/>
    <lineage>
        <taxon>Bacteria</taxon>
        <taxon>Pseudomonadati</taxon>
        <taxon>Bacteroidota</taxon>
        <taxon>Cytophagia</taxon>
        <taxon>Cytophagales</taxon>
        <taxon>Hymenobacteraceae</taxon>
        <taxon>Pontibacter</taxon>
    </lineage>
</organism>
<dbReference type="PROSITE" id="PS50093">
    <property type="entry name" value="PKD"/>
    <property type="match status" value="1"/>
</dbReference>
<feature type="chain" id="PRO_5047463372" evidence="1">
    <location>
        <begin position="19"/>
        <end position="635"/>
    </location>
</feature>
<gene>
    <name evidence="3" type="ORF">ACFS7Z_00515</name>
</gene>
<dbReference type="CDD" id="cd00146">
    <property type="entry name" value="PKD"/>
    <property type="match status" value="1"/>
</dbReference>
<evidence type="ECO:0000256" key="1">
    <source>
        <dbReference type="SAM" id="SignalP"/>
    </source>
</evidence>
<dbReference type="RefSeq" id="WP_377479240.1">
    <property type="nucleotide sequence ID" value="NZ_JBHUOX010000001.1"/>
</dbReference>
<proteinExistence type="predicted"/>
<sequence length="635" mass="69867">MKHLLYIFFLFFSFTSWAQNDRCFNAYNQQGQEVEVLCVGQQVRFQDCGDKVPDENEYYLFNYKKESPIPTPSSNIKTHTYTTPGRYRVLQIANYGGNTLTDTVSRVFEVREVPSPVFSTRSCANGTVSVDITESSFDSYTINFGDGQPPVSALPTSSTLYTYSAQGTYTITVIGNFIGGTCSGISTTEVITLPPAPQPFIHNLTVVQQAESGQIQLALQNMQPGYSYVVQQWQGNSFGTIDTLKNMTQTSLNYTLQNVNTTEGLQYLVKPVDVCNTSLPVSNKVSSIALEATSGNEQISLDWKSMPFTGTFEIYKNGSLFRTLPPSTQSFVDTDVSCGQPDEYEIRGVSSDGSLSVSARQEVQATSTTLPAAAYLFTTFDLNNNVLLNLELPQGETAQQVVLERSMEGASFQYLSQAPQATFTDENADLKQVCYRATYTNACGNTSATSNVSCPILLTAQKQNNGAAVLLTWTGYEGFPTNVRQYTVELLDESNNIVSSYTSTGNTYTDRALSDEQPLLRYRIRATSANGVAITYSNLVVVEQDLLLVVPSGFTPNGDGLNDIFTIKGRLYQSYTIKVYNSLGQVIYKGTEADAGWDGTYKGERVQTGAYAYEIIARNSFGTTKRRSGTITLLR</sequence>
<comment type="caution">
    <text evidence="3">The sequence shown here is derived from an EMBL/GenBank/DDBJ whole genome shotgun (WGS) entry which is preliminary data.</text>
</comment>
<name>A0ABW6BNP3_9BACT</name>
<evidence type="ECO:0000259" key="2">
    <source>
        <dbReference type="PROSITE" id="PS50093"/>
    </source>
</evidence>
<evidence type="ECO:0000313" key="4">
    <source>
        <dbReference type="Proteomes" id="UP001597641"/>
    </source>
</evidence>
<dbReference type="Proteomes" id="UP001597641">
    <property type="component" value="Unassembled WGS sequence"/>
</dbReference>
<dbReference type="Gene3D" id="2.60.40.10">
    <property type="entry name" value="Immunoglobulins"/>
    <property type="match status" value="2"/>
</dbReference>
<dbReference type="InterPro" id="IPR000601">
    <property type="entry name" value="PKD_dom"/>
</dbReference>
<feature type="domain" description="PKD" evidence="2">
    <location>
        <begin position="139"/>
        <end position="173"/>
    </location>
</feature>
<protein>
    <submittedName>
        <fullName evidence="3">Gliding motility-associated C-terminal domain-containing protein</fullName>
    </submittedName>
</protein>
<dbReference type="EMBL" id="JBHUOX010000001">
    <property type="protein sequence ID" value="MFD2998826.1"/>
    <property type="molecule type" value="Genomic_DNA"/>
</dbReference>
<dbReference type="SUPFAM" id="SSF49299">
    <property type="entry name" value="PKD domain"/>
    <property type="match status" value="2"/>
</dbReference>
<feature type="signal peptide" evidence="1">
    <location>
        <begin position="1"/>
        <end position="18"/>
    </location>
</feature>
<reference evidence="4" key="1">
    <citation type="journal article" date="2019" name="Int. J. Syst. Evol. Microbiol.">
        <title>The Global Catalogue of Microorganisms (GCM) 10K type strain sequencing project: providing services to taxonomists for standard genome sequencing and annotation.</title>
        <authorList>
            <consortium name="The Broad Institute Genomics Platform"/>
            <consortium name="The Broad Institute Genome Sequencing Center for Infectious Disease"/>
            <person name="Wu L."/>
            <person name="Ma J."/>
        </authorList>
    </citation>
    <scope>NUCLEOTIDE SEQUENCE [LARGE SCALE GENOMIC DNA]</scope>
    <source>
        <strain evidence="4">KCTC 23984</strain>
    </source>
</reference>
<keyword evidence="4" id="KW-1185">Reference proteome</keyword>
<dbReference type="NCBIfam" id="TIGR04131">
    <property type="entry name" value="Bac_Flav_CTERM"/>
    <property type="match status" value="1"/>
</dbReference>